<gene>
    <name evidence="2" type="ORF">RJT34_32985</name>
</gene>
<name>A0AAN9EZA8_CLITE</name>
<comment type="caution">
    <text evidence="2">The sequence shown here is derived from an EMBL/GenBank/DDBJ whole genome shotgun (WGS) entry which is preliminary data.</text>
</comment>
<keyword evidence="1" id="KW-0472">Membrane</keyword>
<reference evidence="2 3" key="1">
    <citation type="submission" date="2024-01" db="EMBL/GenBank/DDBJ databases">
        <title>The genomes of 5 underutilized Papilionoideae crops provide insights into root nodulation and disease resistance.</title>
        <authorList>
            <person name="Yuan L."/>
        </authorList>
    </citation>
    <scope>NUCLEOTIDE SEQUENCE [LARGE SCALE GENOMIC DNA]</scope>
    <source>
        <strain evidence="2">LY-2023</strain>
        <tissue evidence="2">Leaf</tissue>
    </source>
</reference>
<keyword evidence="1" id="KW-0812">Transmembrane</keyword>
<dbReference type="PANTHER" id="PTHR34364:SF10">
    <property type="entry name" value="PROTEIN, PUTATIVE-RELATED"/>
    <property type="match status" value="1"/>
</dbReference>
<evidence type="ECO:0008006" key="4">
    <source>
        <dbReference type="Google" id="ProtNLM"/>
    </source>
</evidence>
<proteinExistence type="predicted"/>
<evidence type="ECO:0000313" key="3">
    <source>
        <dbReference type="Proteomes" id="UP001359559"/>
    </source>
</evidence>
<evidence type="ECO:0000256" key="1">
    <source>
        <dbReference type="SAM" id="Phobius"/>
    </source>
</evidence>
<protein>
    <recommendedName>
        <fullName evidence="4">Transmembrane protein</fullName>
    </recommendedName>
</protein>
<accession>A0AAN9EZA8</accession>
<dbReference type="PANTHER" id="PTHR34364">
    <property type="entry name" value="WAS/WASL-INTERACTING FAMILY PROTEIN"/>
    <property type="match status" value="1"/>
</dbReference>
<dbReference type="EMBL" id="JAYKXN010000008">
    <property type="protein sequence ID" value="KAK7265366.1"/>
    <property type="molecule type" value="Genomic_DNA"/>
</dbReference>
<sequence>MYAKESGARDRQPLLSFVQSRIVRFMTVKRDIAPDPGDNGTFRWSLHKRVVFSPESCHSLMKCSTVTTIVRFDEMTTNETPPPVPPTGLHMKRCKFIWRLLLLSNLTLGAFIFAWAARRDSMEINRRKAQKLHRNKAVTEVPHESITSSIDIDYNYDDYFMPIRTPGELRAPIPEEQQREILKWMLEEKRKLKPKDPLEKKQIDEDKAILKQFLHAKSMPKF</sequence>
<organism evidence="2 3">
    <name type="scientific">Clitoria ternatea</name>
    <name type="common">Butterfly pea</name>
    <dbReference type="NCBI Taxonomy" id="43366"/>
    <lineage>
        <taxon>Eukaryota</taxon>
        <taxon>Viridiplantae</taxon>
        <taxon>Streptophyta</taxon>
        <taxon>Embryophyta</taxon>
        <taxon>Tracheophyta</taxon>
        <taxon>Spermatophyta</taxon>
        <taxon>Magnoliopsida</taxon>
        <taxon>eudicotyledons</taxon>
        <taxon>Gunneridae</taxon>
        <taxon>Pentapetalae</taxon>
        <taxon>rosids</taxon>
        <taxon>fabids</taxon>
        <taxon>Fabales</taxon>
        <taxon>Fabaceae</taxon>
        <taxon>Papilionoideae</taxon>
        <taxon>50 kb inversion clade</taxon>
        <taxon>NPAAA clade</taxon>
        <taxon>indigoferoid/millettioid clade</taxon>
        <taxon>Phaseoleae</taxon>
        <taxon>Clitoria</taxon>
    </lineage>
</organism>
<feature type="transmembrane region" description="Helical" evidence="1">
    <location>
        <begin position="96"/>
        <end position="117"/>
    </location>
</feature>
<keyword evidence="1" id="KW-1133">Transmembrane helix</keyword>
<keyword evidence="3" id="KW-1185">Reference proteome</keyword>
<dbReference type="Proteomes" id="UP001359559">
    <property type="component" value="Unassembled WGS sequence"/>
</dbReference>
<evidence type="ECO:0000313" key="2">
    <source>
        <dbReference type="EMBL" id="KAK7265366.1"/>
    </source>
</evidence>
<dbReference type="AlphaFoldDB" id="A0AAN9EZA8"/>